<evidence type="ECO:0000313" key="3">
    <source>
        <dbReference type="Proteomes" id="UP001597419"/>
    </source>
</evidence>
<name>A0ABW5GKD7_9PSEU</name>
<feature type="compositionally biased region" description="Basic and acidic residues" evidence="1">
    <location>
        <begin position="123"/>
        <end position="138"/>
    </location>
</feature>
<comment type="caution">
    <text evidence="2">The sequence shown here is derived from an EMBL/GenBank/DDBJ whole genome shotgun (WGS) entry which is preliminary data.</text>
</comment>
<reference evidence="3" key="1">
    <citation type="journal article" date="2019" name="Int. J. Syst. Evol. Microbiol.">
        <title>The Global Catalogue of Microorganisms (GCM) 10K type strain sequencing project: providing services to taxonomists for standard genome sequencing and annotation.</title>
        <authorList>
            <consortium name="The Broad Institute Genomics Platform"/>
            <consortium name="The Broad Institute Genome Sequencing Center for Infectious Disease"/>
            <person name="Wu L."/>
            <person name="Ma J."/>
        </authorList>
    </citation>
    <scope>NUCLEOTIDE SEQUENCE [LARGE SCALE GENOMIC DNA]</scope>
    <source>
        <strain evidence="3">CGMCC 4.7643</strain>
    </source>
</reference>
<evidence type="ECO:0000313" key="2">
    <source>
        <dbReference type="EMBL" id="MFD2461299.1"/>
    </source>
</evidence>
<accession>A0ABW5GKD7</accession>
<feature type="region of interest" description="Disordered" evidence="1">
    <location>
        <begin position="55"/>
        <end position="141"/>
    </location>
</feature>
<dbReference type="EMBL" id="JBHUKU010000012">
    <property type="protein sequence ID" value="MFD2461299.1"/>
    <property type="molecule type" value="Genomic_DNA"/>
</dbReference>
<protein>
    <submittedName>
        <fullName evidence="2">Uncharacterized protein</fullName>
    </submittedName>
</protein>
<evidence type="ECO:0000256" key="1">
    <source>
        <dbReference type="SAM" id="MobiDB-lite"/>
    </source>
</evidence>
<keyword evidence="3" id="KW-1185">Reference proteome</keyword>
<organism evidence="2 3">
    <name type="scientific">Amycolatopsis samaneae</name>
    <dbReference type="NCBI Taxonomy" id="664691"/>
    <lineage>
        <taxon>Bacteria</taxon>
        <taxon>Bacillati</taxon>
        <taxon>Actinomycetota</taxon>
        <taxon>Actinomycetes</taxon>
        <taxon>Pseudonocardiales</taxon>
        <taxon>Pseudonocardiaceae</taxon>
        <taxon>Amycolatopsis</taxon>
    </lineage>
</organism>
<dbReference type="Proteomes" id="UP001597419">
    <property type="component" value="Unassembled WGS sequence"/>
</dbReference>
<proteinExistence type="predicted"/>
<gene>
    <name evidence="2" type="ORF">ACFSYJ_22030</name>
</gene>
<sequence length="184" mass="20644">MKLRGNAEAVPIHPGFAGKGKAGRVKDVNLRGCLVRISLGWMEIVTEVEGLAAEKRQRRSGMNRRPWEHRWPRGIGGAQSGRVSCKWNVETPSRSRRGDSSGRPTARRAESRGGNRMPKKRRPVAERQQERETGDRSLRRSSRITGRIPVLVAGHESALTCGRWAFEDELVKALELKGKLDTSW</sequence>
<dbReference type="RefSeq" id="WP_345408831.1">
    <property type="nucleotide sequence ID" value="NZ_BAABHG010000031.1"/>
</dbReference>